<dbReference type="PANTHER" id="PTHR43191:SF2">
    <property type="entry name" value="RRNA METHYLTRANSFERASE 3, MITOCHONDRIAL"/>
    <property type="match status" value="1"/>
</dbReference>
<name>A0ABV4U8D8_9BACT</name>
<comment type="caution">
    <text evidence="6">The sequence shown here is derived from an EMBL/GenBank/DDBJ whole genome shotgun (WGS) entry which is preliminary data.</text>
</comment>
<evidence type="ECO:0000259" key="4">
    <source>
        <dbReference type="Pfam" id="PF00588"/>
    </source>
</evidence>
<feature type="domain" description="MRM3-like substrate binding" evidence="5">
    <location>
        <begin position="12"/>
        <end position="107"/>
    </location>
</feature>
<evidence type="ECO:0000313" key="6">
    <source>
        <dbReference type="EMBL" id="MFA9479866.1"/>
    </source>
</evidence>
<dbReference type="Gene3D" id="3.30.1330.30">
    <property type="match status" value="1"/>
</dbReference>
<comment type="similarity">
    <text evidence="1">Belongs to the class IV-like SAM-binding methyltransferase superfamily. RNA methyltransferase TrmH family.</text>
</comment>
<evidence type="ECO:0000313" key="7">
    <source>
        <dbReference type="Proteomes" id="UP001575105"/>
    </source>
</evidence>
<dbReference type="InterPro" id="IPR051259">
    <property type="entry name" value="rRNA_Methyltransferase"/>
</dbReference>
<sequence length="279" mass="29695">MPRSLHITSLTNPRIKQVVRLREQRHRRKLGLFIAEGSREITRACAAGLPIVELYHCPELLDQPGRHDSAAINRLATGLPADALVAELPAAVFRKIAYVREPEGVLAVIPQPTWSWDDLPAAATSPLCLVTVGIEKPGNLGAMVRTADAAGAAAVVTAGAVVDPFNPNAIRTSTGAVFTLPTIAASEAEAIDRLTTLGYRIFASTLQQAVPHTDVDFTGPTAIVIGPEDVGLADAWLAAADRTAGRRVHIPMHSRTVDSLNAAAAAAILLFEATRQRHR</sequence>
<evidence type="ECO:0000256" key="1">
    <source>
        <dbReference type="ARBA" id="ARBA00007228"/>
    </source>
</evidence>
<dbReference type="RefSeq" id="WP_425346789.1">
    <property type="nucleotide sequence ID" value="NZ_JBGUBD010000012.1"/>
</dbReference>
<keyword evidence="2 6" id="KW-0489">Methyltransferase</keyword>
<dbReference type="Proteomes" id="UP001575105">
    <property type="component" value="Unassembled WGS sequence"/>
</dbReference>
<evidence type="ECO:0000256" key="2">
    <source>
        <dbReference type="ARBA" id="ARBA00022603"/>
    </source>
</evidence>
<dbReference type="GO" id="GO:0032259">
    <property type="term" value="P:methylation"/>
    <property type="evidence" value="ECO:0007669"/>
    <property type="project" value="UniProtKB-KW"/>
</dbReference>
<organism evidence="6 7">
    <name type="scientific">Natronomicrosphaera hydrolytica</name>
    <dbReference type="NCBI Taxonomy" id="3242702"/>
    <lineage>
        <taxon>Bacteria</taxon>
        <taxon>Pseudomonadati</taxon>
        <taxon>Planctomycetota</taxon>
        <taxon>Phycisphaerae</taxon>
        <taxon>Phycisphaerales</taxon>
        <taxon>Phycisphaeraceae</taxon>
        <taxon>Natronomicrosphaera</taxon>
    </lineage>
</organism>
<dbReference type="SUPFAM" id="SSF75217">
    <property type="entry name" value="alpha/beta knot"/>
    <property type="match status" value="1"/>
</dbReference>
<dbReference type="Pfam" id="PF22435">
    <property type="entry name" value="MRM3-like_sub_bind"/>
    <property type="match status" value="1"/>
</dbReference>
<proteinExistence type="inferred from homology"/>
<dbReference type="SUPFAM" id="SSF55315">
    <property type="entry name" value="L30e-like"/>
    <property type="match status" value="1"/>
</dbReference>
<reference evidence="6 7" key="1">
    <citation type="submission" date="2024-08" db="EMBL/GenBank/DDBJ databases">
        <title>Whole-genome sequencing of halo(alkali)philic microorganisms from hypersaline lakes.</title>
        <authorList>
            <person name="Sorokin D.Y."/>
            <person name="Merkel A.Y."/>
            <person name="Messina E."/>
            <person name="Yakimov M."/>
        </authorList>
    </citation>
    <scope>NUCLEOTIDE SEQUENCE [LARGE SCALE GENOMIC DNA]</scope>
    <source>
        <strain evidence="6 7">AB-hyl4</strain>
    </source>
</reference>
<feature type="domain" description="tRNA/rRNA methyltransferase SpoU type" evidence="4">
    <location>
        <begin position="127"/>
        <end position="271"/>
    </location>
</feature>
<dbReference type="InterPro" id="IPR029026">
    <property type="entry name" value="tRNA_m1G_MTases_N"/>
</dbReference>
<dbReference type="PANTHER" id="PTHR43191">
    <property type="entry name" value="RRNA METHYLTRANSFERASE 3"/>
    <property type="match status" value="1"/>
</dbReference>
<keyword evidence="3" id="KW-0808">Transferase</keyword>
<protein>
    <submittedName>
        <fullName evidence="6">TrmH family RNA methyltransferase</fullName>
    </submittedName>
</protein>
<dbReference type="GO" id="GO:0008168">
    <property type="term" value="F:methyltransferase activity"/>
    <property type="evidence" value="ECO:0007669"/>
    <property type="project" value="UniProtKB-KW"/>
</dbReference>
<evidence type="ECO:0000259" key="5">
    <source>
        <dbReference type="Pfam" id="PF22435"/>
    </source>
</evidence>
<keyword evidence="7" id="KW-1185">Reference proteome</keyword>
<dbReference type="EMBL" id="JBGUBD010000012">
    <property type="protein sequence ID" value="MFA9479866.1"/>
    <property type="molecule type" value="Genomic_DNA"/>
</dbReference>
<dbReference type="InterPro" id="IPR001537">
    <property type="entry name" value="SpoU_MeTrfase"/>
</dbReference>
<dbReference type="Gene3D" id="3.40.1280.10">
    <property type="match status" value="1"/>
</dbReference>
<dbReference type="Pfam" id="PF00588">
    <property type="entry name" value="SpoU_methylase"/>
    <property type="match status" value="1"/>
</dbReference>
<dbReference type="InterPro" id="IPR053888">
    <property type="entry name" value="MRM3-like_sub_bind"/>
</dbReference>
<gene>
    <name evidence="6" type="ORF">ACERK3_16405</name>
</gene>
<evidence type="ECO:0000256" key="3">
    <source>
        <dbReference type="ARBA" id="ARBA00022679"/>
    </source>
</evidence>
<dbReference type="InterPro" id="IPR029064">
    <property type="entry name" value="Ribosomal_eL30-like_sf"/>
</dbReference>
<dbReference type="InterPro" id="IPR029028">
    <property type="entry name" value="Alpha/beta_knot_MTases"/>
</dbReference>
<accession>A0ABV4U8D8</accession>